<keyword evidence="6" id="KW-1185">Reference proteome</keyword>
<dbReference type="EC" id="5.1.1.7" evidence="3 4"/>
<feature type="binding site" evidence="3">
    <location>
        <position position="77"/>
    </location>
    <ligand>
        <name>substrate</name>
    </ligand>
</feature>
<dbReference type="GO" id="GO:0008837">
    <property type="term" value="F:diaminopimelate epimerase activity"/>
    <property type="evidence" value="ECO:0007669"/>
    <property type="project" value="UniProtKB-UniRule"/>
</dbReference>
<dbReference type="EMBL" id="FNIA01000014">
    <property type="protein sequence ID" value="SDN07713.1"/>
    <property type="molecule type" value="Genomic_DNA"/>
</dbReference>
<keyword evidence="3" id="KW-0028">Amino-acid biosynthesis</keyword>
<dbReference type="UniPathway" id="UPA00034">
    <property type="reaction ID" value="UER00025"/>
</dbReference>
<dbReference type="OrthoDB" id="358699at2157"/>
<dbReference type="PANTHER" id="PTHR31689:SF0">
    <property type="entry name" value="DIAMINOPIMELATE EPIMERASE"/>
    <property type="match status" value="1"/>
</dbReference>
<comment type="function">
    <text evidence="3">Catalyzes the stereoinversion of LL-2,6-diaminopimelate (L,L-DAP) to meso-diaminopimelate (meso-DAP), a precursor of L-lysine.</text>
</comment>
<feature type="binding site" evidence="3">
    <location>
        <position position="18"/>
    </location>
    <ligand>
        <name>substrate</name>
    </ligand>
</feature>
<proteinExistence type="inferred from homology"/>
<dbReference type="HAMAP" id="MF_00197">
    <property type="entry name" value="DAP_epimerase"/>
    <property type="match status" value="1"/>
</dbReference>
<protein>
    <recommendedName>
        <fullName evidence="3 4">Diaminopimelate epimerase</fullName>
        <shortName evidence="3">DAP epimerase</shortName>
        <ecNumber evidence="3 4">5.1.1.7</ecNumber>
    </recommendedName>
    <alternativeName>
        <fullName evidence="3">PLP-independent amino acid racemase</fullName>
    </alternativeName>
</protein>
<feature type="site" description="Could be important to modulate the pK values of the two catalytic cysteine residues" evidence="3">
    <location>
        <position position="219"/>
    </location>
</feature>
<feature type="active site" description="Proton acceptor" evidence="3">
    <location>
        <position position="229"/>
    </location>
</feature>
<feature type="binding site" evidence="3">
    <location>
        <position position="201"/>
    </location>
    <ligand>
        <name>substrate</name>
    </ligand>
</feature>
<evidence type="ECO:0000313" key="6">
    <source>
        <dbReference type="Proteomes" id="UP000199370"/>
    </source>
</evidence>
<feature type="site" description="Could be important to modulate the pK values of the two catalytic cysteine residues" evidence="3">
    <location>
        <position position="170"/>
    </location>
</feature>
<dbReference type="Proteomes" id="UP000199370">
    <property type="component" value="Unassembled WGS sequence"/>
</dbReference>
<evidence type="ECO:0000256" key="4">
    <source>
        <dbReference type="NCBIfam" id="TIGR00652"/>
    </source>
</evidence>
<name>A0A1G9YGW2_9EURY</name>
<comment type="similarity">
    <text evidence="1 3">Belongs to the diaminopimelate epimerase family.</text>
</comment>
<dbReference type="STRING" id="996166.SAMN05192554_11436"/>
<dbReference type="RefSeq" id="WP_089734424.1">
    <property type="nucleotide sequence ID" value="NZ_FNIA01000014.1"/>
</dbReference>
<dbReference type="NCBIfam" id="TIGR00652">
    <property type="entry name" value="DapF"/>
    <property type="match status" value="1"/>
</dbReference>
<feature type="binding site" evidence="3">
    <location>
        <begin position="230"/>
        <end position="231"/>
    </location>
    <ligand>
        <name>substrate</name>
    </ligand>
</feature>
<dbReference type="AlphaFoldDB" id="A0A1G9YGW2"/>
<keyword evidence="3" id="KW-0963">Cytoplasm</keyword>
<comment type="catalytic activity">
    <reaction evidence="3">
        <text>(2S,6S)-2,6-diaminopimelate = meso-2,6-diaminopimelate</text>
        <dbReference type="Rhea" id="RHEA:15393"/>
        <dbReference type="ChEBI" id="CHEBI:57609"/>
        <dbReference type="ChEBI" id="CHEBI:57791"/>
        <dbReference type="EC" id="5.1.1.7"/>
    </reaction>
</comment>
<keyword evidence="2 3" id="KW-0413">Isomerase</keyword>
<gene>
    <name evidence="3" type="primary">dapF</name>
    <name evidence="5" type="ORF">SAMN05192554_11436</name>
</gene>
<feature type="binding site" evidence="3">
    <location>
        <begin position="219"/>
        <end position="220"/>
    </location>
    <ligand>
        <name>substrate</name>
    </ligand>
</feature>
<dbReference type="GO" id="GO:0005829">
    <property type="term" value="C:cytosol"/>
    <property type="evidence" value="ECO:0007669"/>
    <property type="project" value="TreeGrafter"/>
</dbReference>
<keyword evidence="3" id="KW-0457">Lysine biosynthesis</keyword>
<comment type="pathway">
    <text evidence="3">Amino-acid biosynthesis; L-lysine biosynthesis via DAP pathway; DL-2,6-diaminopimelate from LL-2,6-diaminopimelate: step 1/1.</text>
</comment>
<comment type="subcellular location">
    <subcellularLocation>
        <location evidence="3">Cytoplasm</location>
    </subcellularLocation>
</comment>
<evidence type="ECO:0000313" key="5">
    <source>
        <dbReference type="EMBL" id="SDN07713.1"/>
    </source>
</evidence>
<reference evidence="5 6" key="1">
    <citation type="submission" date="2016-10" db="EMBL/GenBank/DDBJ databases">
        <authorList>
            <person name="de Groot N.N."/>
        </authorList>
    </citation>
    <scope>NUCLEOTIDE SEQUENCE [LARGE SCALE GENOMIC DNA]</scope>
    <source>
        <strain evidence="6">EB21,IBRC-M 10013,KCTC 4048</strain>
    </source>
</reference>
<comment type="subunit">
    <text evidence="3">Homodimer.</text>
</comment>
<dbReference type="PANTHER" id="PTHR31689">
    <property type="entry name" value="DIAMINOPIMELATE EPIMERASE, CHLOROPLASTIC"/>
    <property type="match status" value="1"/>
</dbReference>
<dbReference type="Gene3D" id="3.10.310.10">
    <property type="entry name" value="Diaminopimelate Epimerase, Chain A, domain 1"/>
    <property type="match status" value="2"/>
</dbReference>
<dbReference type="Pfam" id="PF01678">
    <property type="entry name" value="DAP_epimerase"/>
    <property type="match status" value="2"/>
</dbReference>
<feature type="active site" description="Proton donor" evidence="3">
    <location>
        <position position="86"/>
    </location>
</feature>
<dbReference type="SUPFAM" id="SSF54506">
    <property type="entry name" value="Diaminopimelate epimerase-like"/>
    <property type="match status" value="2"/>
</dbReference>
<dbReference type="GO" id="GO:0009089">
    <property type="term" value="P:lysine biosynthetic process via diaminopimelate"/>
    <property type="evidence" value="ECO:0007669"/>
    <property type="project" value="UniProtKB-UniRule"/>
</dbReference>
<feature type="binding site" evidence="3">
    <location>
        <begin position="87"/>
        <end position="88"/>
    </location>
    <ligand>
        <name>substrate</name>
    </ligand>
</feature>
<evidence type="ECO:0000256" key="1">
    <source>
        <dbReference type="ARBA" id="ARBA00010219"/>
    </source>
</evidence>
<organism evidence="5 6">
    <name type="scientific">Haloarchaeobius iranensis</name>
    <dbReference type="NCBI Taxonomy" id="996166"/>
    <lineage>
        <taxon>Archaea</taxon>
        <taxon>Methanobacteriati</taxon>
        <taxon>Methanobacteriota</taxon>
        <taxon>Stenosarchaea group</taxon>
        <taxon>Halobacteria</taxon>
        <taxon>Halobacteriales</taxon>
        <taxon>Halorubellaceae</taxon>
        <taxon>Haloarchaeobius</taxon>
    </lineage>
</organism>
<evidence type="ECO:0000256" key="3">
    <source>
        <dbReference type="HAMAP-Rule" id="MF_00197"/>
    </source>
</evidence>
<accession>A0A1G9YGW2</accession>
<comment type="caution">
    <text evidence="3">Lacks conserved residue(s) required for the propagation of feature annotation.</text>
</comment>
<sequence length="292" mass="30880">MSISQRHVRYGKYHGTGNDFIVVDADEYVPNRGAFAAHHCDRTDGIDGDERRGADGVLFLALEEKYSPPRVVMTLVQPDGSTAEMCGNGARVAAEWAMARTGASEVMIDTQAGTRHARRVPVADGDDLVAIEMGEPSFAPEVVPLDRDEPLVEGQLEGYAVTGINTGVPHAVVFVDDVDAVDLESDAPPIRHHDVFPEGANVTFAAPRDDGGYDQRTFERGVEGETLSCGTGAVAIAAVAAHLGRCEDDVVTVSPPGGDLRVEVPDDGPAVLYGPVAHEFDGEVPVTPPAAD</sequence>
<dbReference type="InterPro" id="IPR001653">
    <property type="entry name" value="DAP_epimerase_DapF"/>
</dbReference>
<evidence type="ECO:0000256" key="2">
    <source>
        <dbReference type="ARBA" id="ARBA00023235"/>
    </source>
</evidence>